<dbReference type="STRING" id="1249552.PS2015_293"/>
<keyword evidence="5 6" id="KW-0472">Membrane</keyword>
<keyword evidence="2" id="KW-1003">Cell membrane</keyword>
<evidence type="ECO:0000256" key="4">
    <source>
        <dbReference type="ARBA" id="ARBA00022989"/>
    </source>
</evidence>
<gene>
    <name evidence="7" type="ORF">PS2015_293</name>
</gene>
<evidence type="ECO:0000256" key="6">
    <source>
        <dbReference type="SAM" id="Phobius"/>
    </source>
</evidence>
<keyword evidence="8" id="KW-1185">Reference proteome</keyword>
<feature type="transmembrane region" description="Helical" evidence="6">
    <location>
        <begin position="123"/>
        <end position="143"/>
    </location>
</feature>
<keyword evidence="4 6" id="KW-1133">Transmembrane helix</keyword>
<comment type="subcellular location">
    <subcellularLocation>
        <location evidence="1">Cell inner membrane</location>
        <topology evidence="1">Multi-pass membrane protein</topology>
    </subcellularLocation>
</comment>
<organism evidence="7 8">
    <name type="scientific">Pseudohongiella spirulinae</name>
    <dbReference type="NCBI Taxonomy" id="1249552"/>
    <lineage>
        <taxon>Bacteria</taxon>
        <taxon>Pseudomonadati</taxon>
        <taxon>Pseudomonadota</taxon>
        <taxon>Gammaproteobacteria</taxon>
        <taxon>Pseudomonadales</taxon>
        <taxon>Pseudohongiellaceae</taxon>
        <taxon>Pseudohongiella</taxon>
    </lineage>
</organism>
<dbReference type="PANTHER" id="PTHR30482:SF20">
    <property type="entry name" value="HIGH-AFFINITY BRANCHED-CHAIN AMINO ACID TRANSPORT SYSTEM PERMEASE PROTEIN LIVM"/>
    <property type="match status" value="1"/>
</dbReference>
<dbReference type="InterPro" id="IPR043428">
    <property type="entry name" value="LivM-like"/>
</dbReference>
<feature type="transmembrane region" description="Helical" evidence="6">
    <location>
        <begin position="305"/>
        <end position="325"/>
    </location>
</feature>
<dbReference type="AlphaFoldDB" id="A0A0S2K9S6"/>
<feature type="transmembrane region" description="Helical" evidence="6">
    <location>
        <begin position="94"/>
        <end position="114"/>
    </location>
</feature>
<evidence type="ECO:0000313" key="7">
    <source>
        <dbReference type="EMBL" id="ALO44985.1"/>
    </source>
</evidence>
<dbReference type="Proteomes" id="UP000065641">
    <property type="component" value="Chromosome"/>
</dbReference>
<proteinExistence type="predicted"/>
<evidence type="ECO:0000313" key="8">
    <source>
        <dbReference type="Proteomes" id="UP000065641"/>
    </source>
</evidence>
<dbReference type="GO" id="GO:0005886">
    <property type="term" value="C:plasma membrane"/>
    <property type="evidence" value="ECO:0007669"/>
    <property type="project" value="UniProtKB-SubCell"/>
</dbReference>
<evidence type="ECO:0000256" key="1">
    <source>
        <dbReference type="ARBA" id="ARBA00004429"/>
    </source>
</evidence>
<evidence type="ECO:0000256" key="5">
    <source>
        <dbReference type="ARBA" id="ARBA00023136"/>
    </source>
</evidence>
<dbReference type="RefSeq" id="WP_058020494.1">
    <property type="nucleotide sequence ID" value="NZ_CP013189.1"/>
</dbReference>
<feature type="transmembrane region" description="Helical" evidence="6">
    <location>
        <begin position="45"/>
        <end position="63"/>
    </location>
</feature>
<feature type="transmembrane region" description="Helical" evidence="6">
    <location>
        <begin position="214"/>
        <end position="240"/>
    </location>
</feature>
<dbReference type="Pfam" id="PF02653">
    <property type="entry name" value="BPD_transp_2"/>
    <property type="match status" value="1"/>
</dbReference>
<reference evidence="7 8" key="1">
    <citation type="submission" date="2015-11" db="EMBL/GenBank/DDBJ databases">
        <authorList>
            <person name="Zhang Y."/>
            <person name="Guo Z."/>
        </authorList>
    </citation>
    <scope>NUCLEOTIDE SEQUENCE [LARGE SCALE GENOMIC DNA]</scope>
    <source>
        <strain evidence="7 8">KCTC 32221</strain>
    </source>
</reference>
<dbReference type="InterPro" id="IPR001851">
    <property type="entry name" value="ABC_transp_permease"/>
</dbReference>
<dbReference type="PANTHER" id="PTHR30482">
    <property type="entry name" value="HIGH-AFFINITY BRANCHED-CHAIN AMINO ACID TRANSPORT SYSTEM PERMEASE"/>
    <property type="match status" value="1"/>
</dbReference>
<accession>A0A0S2K9S6</accession>
<feature type="transmembrane region" description="Helical" evidence="6">
    <location>
        <begin position="21"/>
        <end position="39"/>
    </location>
</feature>
<dbReference type="KEGG" id="pspi:PS2015_293"/>
<feature type="transmembrane region" description="Helical" evidence="6">
    <location>
        <begin position="252"/>
        <end position="285"/>
    </location>
</feature>
<evidence type="ECO:0000256" key="3">
    <source>
        <dbReference type="ARBA" id="ARBA00022692"/>
    </source>
</evidence>
<name>A0A0S2K9S6_9GAMM</name>
<dbReference type="EMBL" id="CP013189">
    <property type="protein sequence ID" value="ALO44985.1"/>
    <property type="molecule type" value="Genomic_DNA"/>
</dbReference>
<dbReference type="OrthoDB" id="9034298at2"/>
<feature type="transmembrane region" description="Helical" evidence="6">
    <location>
        <begin position="173"/>
        <end position="193"/>
    </location>
</feature>
<keyword evidence="3 6" id="KW-0812">Transmembrane</keyword>
<dbReference type="GO" id="GO:0015658">
    <property type="term" value="F:branched-chain amino acid transmembrane transporter activity"/>
    <property type="evidence" value="ECO:0007669"/>
    <property type="project" value="InterPro"/>
</dbReference>
<dbReference type="CDD" id="cd06581">
    <property type="entry name" value="TM_PBP1_LivM_like"/>
    <property type="match status" value="1"/>
</dbReference>
<sequence>MRVIFKSSYDDDINLFEDRRHLIKYAILLVIALVIPWIVNSYYVGELTSVVIWALAGLGLMLIAGHTGQVSLGHAAFMAIGAFSHLALMMRGWHFVPALIASGLLTGLAGALIARPLGRMSGIYLAIATLALSIIIEDIAIVAEPITGGVAGLFAPAIDFFGYQIDRYGTPVAFYYLCLSVLVLVTLAYANLLRSATGRSFLAIRDSEVSARALGVNVARAKTIAFALSCAITGLAGALYAHLAQAVNYESFLVLISITLLLQVVIGGLGSVHGAFFGAFVVVLLPQTISITREFINSSTPFSLAAYPGMDTALFALIILLMIIYEPRGLYGLWIRLRTWLELFPLYRKGMFRRTRTYLKTERMR</sequence>
<dbReference type="PATRIC" id="fig|1249552.3.peg.298"/>
<feature type="transmembrane region" description="Helical" evidence="6">
    <location>
        <begin position="70"/>
        <end position="88"/>
    </location>
</feature>
<evidence type="ECO:0000256" key="2">
    <source>
        <dbReference type="ARBA" id="ARBA00022475"/>
    </source>
</evidence>
<protein>
    <submittedName>
        <fullName evidence="7">Branched-chain amino acid ABC transporter permease</fullName>
    </submittedName>
</protein>